<dbReference type="PANTHER" id="PTHR43555">
    <property type="entry name" value="PHOSPHORIBOSYLFORMYLGLYCINAMIDINE SYNTHASE SUBUNIT PURL"/>
    <property type="match status" value="1"/>
</dbReference>
<dbReference type="Gene3D" id="3.90.650.10">
    <property type="entry name" value="PurM-like C-terminal domain"/>
    <property type="match status" value="1"/>
</dbReference>
<evidence type="ECO:0000313" key="2">
    <source>
        <dbReference type="EMBL" id="OGH03232.1"/>
    </source>
</evidence>
<feature type="domain" description="PurM-like C-terminal" evidence="1">
    <location>
        <begin position="5"/>
        <end position="83"/>
    </location>
</feature>
<evidence type="ECO:0000313" key="3">
    <source>
        <dbReference type="Proteomes" id="UP000177583"/>
    </source>
</evidence>
<dbReference type="AlphaFoldDB" id="A0A1F6GYT7"/>
<dbReference type="SUPFAM" id="SSF56042">
    <property type="entry name" value="PurM C-terminal domain-like"/>
    <property type="match status" value="1"/>
</dbReference>
<dbReference type="GO" id="GO:0004642">
    <property type="term" value="F:phosphoribosylformylglycinamidine synthase activity"/>
    <property type="evidence" value="ECO:0007669"/>
    <property type="project" value="InterPro"/>
</dbReference>
<sequence>MWGFNGGLAVTLAESAFGGGLGAKLQLAPVLGASGLSPAELLFSESASRLLVTVGPAQEKAFEALFAGTSFVKLGLVTQEPHLAGLNGSTTLFDEPLEGLKKAWLGTLGTR</sequence>
<accession>A0A1F6GYT7</accession>
<evidence type="ECO:0000259" key="1">
    <source>
        <dbReference type="Pfam" id="PF02769"/>
    </source>
</evidence>
<protein>
    <recommendedName>
        <fullName evidence="1">PurM-like C-terminal domain-containing protein</fullName>
    </recommendedName>
</protein>
<proteinExistence type="predicted"/>
<gene>
    <name evidence="2" type="ORF">A2557_00725</name>
</gene>
<organism evidence="2 3">
    <name type="scientific">Candidatus Lambdaproteobacteria bacterium RIFOXYD2_FULL_56_26</name>
    <dbReference type="NCBI Taxonomy" id="1817773"/>
    <lineage>
        <taxon>Bacteria</taxon>
        <taxon>Pseudomonadati</taxon>
        <taxon>Pseudomonadota</taxon>
        <taxon>Candidatus Lambdaproteobacteria</taxon>
    </lineage>
</organism>
<comment type="caution">
    <text evidence="2">The sequence shown here is derived from an EMBL/GenBank/DDBJ whole genome shotgun (WGS) entry which is preliminary data.</text>
</comment>
<dbReference type="InterPro" id="IPR010918">
    <property type="entry name" value="PurM-like_C_dom"/>
</dbReference>
<dbReference type="GO" id="GO:0006189">
    <property type="term" value="P:'de novo' IMP biosynthetic process"/>
    <property type="evidence" value="ECO:0007669"/>
    <property type="project" value="InterPro"/>
</dbReference>
<dbReference type="Proteomes" id="UP000177583">
    <property type="component" value="Unassembled WGS sequence"/>
</dbReference>
<name>A0A1F6GYT7_9PROT</name>
<dbReference type="EMBL" id="MFNF01000018">
    <property type="protein sequence ID" value="OGH03232.1"/>
    <property type="molecule type" value="Genomic_DNA"/>
</dbReference>
<dbReference type="InterPro" id="IPR010074">
    <property type="entry name" value="PRibForGlyAmidine_synth_PurL"/>
</dbReference>
<dbReference type="PANTHER" id="PTHR43555:SF1">
    <property type="entry name" value="PHOSPHORIBOSYLFORMYLGLYCINAMIDINE SYNTHASE SUBUNIT PURL"/>
    <property type="match status" value="1"/>
</dbReference>
<reference evidence="2 3" key="1">
    <citation type="journal article" date="2016" name="Nat. Commun.">
        <title>Thousands of microbial genomes shed light on interconnected biogeochemical processes in an aquifer system.</title>
        <authorList>
            <person name="Anantharaman K."/>
            <person name="Brown C.T."/>
            <person name="Hug L.A."/>
            <person name="Sharon I."/>
            <person name="Castelle C.J."/>
            <person name="Probst A.J."/>
            <person name="Thomas B.C."/>
            <person name="Singh A."/>
            <person name="Wilkins M.J."/>
            <person name="Karaoz U."/>
            <person name="Brodie E.L."/>
            <person name="Williams K.H."/>
            <person name="Hubbard S.S."/>
            <person name="Banfield J.F."/>
        </authorList>
    </citation>
    <scope>NUCLEOTIDE SEQUENCE [LARGE SCALE GENOMIC DNA]</scope>
</reference>
<dbReference type="Pfam" id="PF02769">
    <property type="entry name" value="AIRS_C"/>
    <property type="match status" value="1"/>
</dbReference>
<dbReference type="InterPro" id="IPR036676">
    <property type="entry name" value="PurM-like_C_sf"/>
</dbReference>